<sequence>MTEAGSNARKDKGGGHRHQEHRERVGNYVVGAEIGRGSFATVYKGHRSKSKTPVAIKAVSRQKLTSKLLDNLESEINILKVISNRNIVALIDCFKNDSHIYLVMEYCSGADLSFYLRYRGRIDTLDFIPRVYESNMVASRTEGKVFWPHPETGGLDERVTRCFLGQLAQAVRFLRSQDLIHRDIKPQPATATEVAEGHPLGIPILKVADFGFARILPAAAMAETLCGSPLYMAPEILRYEKYDAKADLWSVGAVLYEMCVGKSPFRAPNHVELLRRIEKGDDRIKFPDESSRQQAPTADGSAPPRITRVSSDLKELIRGLLKQRPAERMGFDAFFASGVWEGYMTESVGDVSTSIEVSTDSSSAGDQFMSGLASQHASEGRRSSTHSVAPAAPSPRTSPTPTPVPATAGSIPKRQGSRVALAETPHPSNAPTPVPRASRPAPTRRSEPKYYVGDEPAEPELEPSGQSPTHMNSSKTDTRSIPSRVHSRLERAASSGDDASPVTPIAAAPIYAARAIGGSPLAATPPITSTGKDESALGASDSKEYVVVEKRTVEINELADGKRPATRALLTCPELQQKVSRRPSSGGTLVRPSAAKRNSIVARPVSSFKPSSGSPPSPQASYGGQTGASYSPPFAMGTTPPFAVPAVRGALSRPRQPSLPTTPPVFPPPGAYGISPERHVTPSSSPSNALARVLTNTAVKLLNSSANTAVNAIALATGTSVRRWPQVERSGEIDPQESDVLDLLEDTARKAFVLFDLADSRLLQMQVGRQSVPSVSATLTPAPNTPPGSAPPPFSIPPVGRRKSSSSSTNSDLLVLRQAEEAASDACALYFKSLAFICAGHERFKKYWDARKLRNVEYQTSSELNEMVQWFRARFNEVYEKAEWAKARCAEQLPDVDKLVHVRARDISRQSAQAELMGDLAVAEEGYDTAMWLLGTLLDDAMYEGVSVREEERILYERLIGSISDRLDGLRKKMEAARSGVPPVTAQVSARVERA</sequence>
<keyword evidence="11" id="KW-0418">Kinase</keyword>
<evidence type="ECO:0000256" key="16">
    <source>
        <dbReference type="ARBA" id="ARBA00030237"/>
    </source>
</evidence>
<comment type="catalytic activity">
    <reaction evidence="17">
        <text>L-threonyl-[protein] + ATP = O-phospho-L-threonyl-[protein] + ADP + H(+)</text>
        <dbReference type="Rhea" id="RHEA:46608"/>
        <dbReference type="Rhea" id="RHEA-COMP:11060"/>
        <dbReference type="Rhea" id="RHEA-COMP:11605"/>
        <dbReference type="ChEBI" id="CHEBI:15378"/>
        <dbReference type="ChEBI" id="CHEBI:30013"/>
        <dbReference type="ChEBI" id="CHEBI:30616"/>
        <dbReference type="ChEBI" id="CHEBI:61977"/>
        <dbReference type="ChEBI" id="CHEBI:456216"/>
        <dbReference type="EC" id="2.7.11.1"/>
    </reaction>
</comment>
<feature type="compositionally biased region" description="Pro residues" evidence="20">
    <location>
        <begin position="783"/>
        <end position="796"/>
    </location>
</feature>
<evidence type="ECO:0000256" key="17">
    <source>
        <dbReference type="ARBA" id="ARBA00047899"/>
    </source>
</evidence>
<dbReference type="InterPro" id="IPR022708">
    <property type="entry name" value="Atg1-like_tMIT"/>
</dbReference>
<comment type="caution">
    <text evidence="22">The sequence shown here is derived from an EMBL/GenBank/DDBJ whole genome shotgun (WGS) entry which is preliminary data.</text>
</comment>
<keyword evidence="13" id="KW-0653">Protein transport</keyword>
<feature type="compositionally biased region" description="Polar residues" evidence="20">
    <location>
        <begin position="464"/>
        <end position="481"/>
    </location>
</feature>
<dbReference type="InterPro" id="IPR000719">
    <property type="entry name" value="Prot_kinase_dom"/>
</dbReference>
<evidence type="ECO:0000256" key="18">
    <source>
        <dbReference type="ARBA" id="ARBA00048679"/>
    </source>
</evidence>
<feature type="region of interest" description="Disordered" evidence="20">
    <location>
        <begin position="282"/>
        <end position="307"/>
    </location>
</feature>
<evidence type="ECO:0000256" key="14">
    <source>
        <dbReference type="ARBA" id="ARBA00023006"/>
    </source>
</evidence>
<dbReference type="HOGENOM" id="CLU_006447_0_0_1"/>
<evidence type="ECO:0000256" key="2">
    <source>
        <dbReference type="ARBA" id="ARBA00004623"/>
    </source>
</evidence>
<reference evidence="22 23" key="1">
    <citation type="journal article" date="2012" name="Eukaryot. Cell">
        <title>Draft genome sequence of CBS 2479, the standard type strain of Trichosporon asahii.</title>
        <authorList>
            <person name="Yang R.Y."/>
            <person name="Li H.T."/>
            <person name="Zhu H."/>
            <person name="Zhou G.P."/>
            <person name="Wang M."/>
            <person name="Wang L."/>
        </authorList>
    </citation>
    <scope>NUCLEOTIDE SEQUENCE [LARGE SCALE GENOMIC DNA]</scope>
    <source>
        <strain evidence="23">ATCC 90039 / CBS 2479 / JCM 2466 / KCTC 7840 / NCYC 2677 / UAMH 7654</strain>
    </source>
</reference>
<dbReference type="OrthoDB" id="346907at2759"/>
<dbReference type="GO" id="GO:0042594">
    <property type="term" value="P:response to starvation"/>
    <property type="evidence" value="ECO:0007669"/>
    <property type="project" value="TreeGrafter"/>
</dbReference>
<evidence type="ECO:0000256" key="1">
    <source>
        <dbReference type="ARBA" id="ARBA00004496"/>
    </source>
</evidence>
<name>J5QP49_TRIAS</name>
<dbReference type="RefSeq" id="XP_014179392.1">
    <property type="nucleotide sequence ID" value="XM_014323917.1"/>
</dbReference>
<comment type="catalytic activity">
    <reaction evidence="18">
        <text>L-seryl-[protein] + ATP = O-phospho-L-seryl-[protein] + ADP + H(+)</text>
        <dbReference type="Rhea" id="RHEA:17989"/>
        <dbReference type="Rhea" id="RHEA-COMP:9863"/>
        <dbReference type="Rhea" id="RHEA-COMP:11604"/>
        <dbReference type="ChEBI" id="CHEBI:15378"/>
        <dbReference type="ChEBI" id="CHEBI:29999"/>
        <dbReference type="ChEBI" id="CHEBI:30616"/>
        <dbReference type="ChEBI" id="CHEBI:83421"/>
        <dbReference type="ChEBI" id="CHEBI:456216"/>
        <dbReference type="EC" id="2.7.11.1"/>
    </reaction>
</comment>
<evidence type="ECO:0000313" key="23">
    <source>
        <dbReference type="Proteomes" id="UP000002748"/>
    </source>
</evidence>
<dbReference type="GO" id="GO:0015031">
    <property type="term" value="P:protein transport"/>
    <property type="evidence" value="ECO:0007669"/>
    <property type="project" value="UniProtKB-KW"/>
</dbReference>
<dbReference type="Pfam" id="PF12063">
    <property type="entry name" value="ATG1-like_MIT1"/>
    <property type="match status" value="1"/>
</dbReference>
<evidence type="ECO:0000256" key="15">
    <source>
        <dbReference type="ARBA" id="ARBA00023136"/>
    </source>
</evidence>
<dbReference type="KEGG" id="tasa:A1Q1_02656"/>
<keyword evidence="14" id="KW-0072">Autophagy</keyword>
<feature type="compositionally biased region" description="Basic and acidic residues" evidence="20">
    <location>
        <begin position="282"/>
        <end position="291"/>
    </location>
</feature>
<dbReference type="GO" id="GO:0010506">
    <property type="term" value="P:regulation of autophagy"/>
    <property type="evidence" value="ECO:0007669"/>
    <property type="project" value="InterPro"/>
</dbReference>
<gene>
    <name evidence="22" type="ORF">A1Q1_02656</name>
</gene>
<comment type="subcellular location">
    <subcellularLocation>
        <location evidence="1">Cytoplasm</location>
    </subcellularLocation>
    <subcellularLocation>
        <location evidence="2">Preautophagosomal structure membrane</location>
        <topology evidence="2">Peripheral membrane protein</topology>
    </subcellularLocation>
</comment>
<dbReference type="VEuPathDB" id="FungiDB:A1Q1_02656"/>
<evidence type="ECO:0000256" key="6">
    <source>
        <dbReference type="ARBA" id="ARBA00022448"/>
    </source>
</evidence>
<evidence type="ECO:0000259" key="21">
    <source>
        <dbReference type="PROSITE" id="PS50011"/>
    </source>
</evidence>
<feature type="region of interest" description="Disordered" evidence="20">
    <location>
        <begin position="774"/>
        <end position="810"/>
    </location>
</feature>
<dbReference type="PANTHER" id="PTHR24348:SF22">
    <property type="entry name" value="NON-SPECIFIC SERINE_THREONINE PROTEIN KINASE"/>
    <property type="match status" value="1"/>
</dbReference>
<accession>J5QP49</accession>
<dbReference type="GO" id="GO:0034045">
    <property type="term" value="C:phagophore assembly site membrane"/>
    <property type="evidence" value="ECO:0007669"/>
    <property type="project" value="UniProtKB-SubCell"/>
</dbReference>
<evidence type="ECO:0000256" key="9">
    <source>
        <dbReference type="ARBA" id="ARBA00022679"/>
    </source>
</evidence>
<dbReference type="AlphaFoldDB" id="J5QP49"/>
<dbReference type="Pfam" id="PF00069">
    <property type="entry name" value="Pkinase"/>
    <property type="match status" value="1"/>
</dbReference>
<dbReference type="GO" id="GO:0061709">
    <property type="term" value="P:reticulophagy"/>
    <property type="evidence" value="ECO:0007669"/>
    <property type="project" value="TreeGrafter"/>
</dbReference>
<feature type="domain" description="Protein kinase" evidence="21">
    <location>
        <begin position="28"/>
        <end position="344"/>
    </location>
</feature>
<keyword evidence="15" id="KW-0472">Membrane</keyword>
<dbReference type="InterPro" id="IPR045269">
    <property type="entry name" value="Atg1-like"/>
</dbReference>
<organism evidence="22 23">
    <name type="scientific">Trichosporon asahii var. asahii (strain ATCC 90039 / CBS 2479 / JCM 2466 / KCTC 7840 / NBRC 103889/ NCYC 2677 / UAMH 7654)</name>
    <name type="common">Yeast</name>
    <dbReference type="NCBI Taxonomy" id="1186058"/>
    <lineage>
        <taxon>Eukaryota</taxon>
        <taxon>Fungi</taxon>
        <taxon>Dikarya</taxon>
        <taxon>Basidiomycota</taxon>
        <taxon>Agaricomycotina</taxon>
        <taxon>Tremellomycetes</taxon>
        <taxon>Trichosporonales</taxon>
        <taxon>Trichosporonaceae</taxon>
        <taxon>Trichosporon</taxon>
    </lineage>
</organism>
<evidence type="ECO:0000313" key="22">
    <source>
        <dbReference type="EMBL" id="EJT48373.1"/>
    </source>
</evidence>
<dbReference type="InterPro" id="IPR048941">
    <property type="entry name" value="ATG1-like_MIT2"/>
</dbReference>
<evidence type="ECO:0000256" key="5">
    <source>
        <dbReference type="ARBA" id="ARBA00019599"/>
    </source>
</evidence>
<dbReference type="Pfam" id="PF21127">
    <property type="entry name" value="ATG1-like_MIT2"/>
    <property type="match status" value="1"/>
</dbReference>
<dbReference type="InterPro" id="IPR017441">
    <property type="entry name" value="Protein_kinase_ATP_BS"/>
</dbReference>
<protein>
    <recommendedName>
        <fullName evidence="4">Serine/threonine-protein kinase ATG1</fullName>
        <ecNumber evidence="3">2.7.11.1</ecNumber>
    </recommendedName>
    <alternativeName>
        <fullName evidence="16">Autophagy-related protein 1</fullName>
    </alternativeName>
    <alternativeName>
        <fullName evidence="5">Serine/threonine-protein kinase atg1</fullName>
    </alternativeName>
</protein>
<dbReference type="GO" id="GO:0005776">
    <property type="term" value="C:autophagosome"/>
    <property type="evidence" value="ECO:0007669"/>
    <property type="project" value="TreeGrafter"/>
</dbReference>
<feature type="region of interest" description="Disordered" evidence="20">
    <location>
        <begin position="1"/>
        <end position="22"/>
    </location>
</feature>
<proteinExistence type="predicted"/>
<evidence type="ECO:0000256" key="4">
    <source>
        <dbReference type="ARBA" id="ARBA00018572"/>
    </source>
</evidence>
<dbReference type="Proteomes" id="UP000002748">
    <property type="component" value="Unassembled WGS sequence"/>
</dbReference>
<feature type="compositionally biased region" description="Pro residues" evidence="20">
    <location>
        <begin position="392"/>
        <end position="404"/>
    </location>
</feature>
<evidence type="ECO:0000256" key="7">
    <source>
        <dbReference type="ARBA" id="ARBA00022490"/>
    </source>
</evidence>
<evidence type="ECO:0000256" key="12">
    <source>
        <dbReference type="ARBA" id="ARBA00022840"/>
    </source>
</evidence>
<feature type="region of interest" description="Disordered" evidence="20">
    <location>
        <begin position="574"/>
        <end position="634"/>
    </location>
</feature>
<keyword evidence="6" id="KW-0813">Transport</keyword>
<evidence type="ECO:0000256" key="19">
    <source>
        <dbReference type="PROSITE-ProRule" id="PRU10141"/>
    </source>
</evidence>
<dbReference type="GO" id="GO:0034727">
    <property type="term" value="P:piecemeal microautophagy of the nucleus"/>
    <property type="evidence" value="ECO:0007669"/>
    <property type="project" value="TreeGrafter"/>
</dbReference>
<dbReference type="SUPFAM" id="SSF56112">
    <property type="entry name" value="Protein kinase-like (PK-like)"/>
    <property type="match status" value="1"/>
</dbReference>
<evidence type="ECO:0000256" key="8">
    <source>
        <dbReference type="ARBA" id="ARBA00022527"/>
    </source>
</evidence>
<dbReference type="InterPro" id="IPR011009">
    <property type="entry name" value="Kinase-like_dom_sf"/>
</dbReference>
<dbReference type="PROSITE" id="PS00107">
    <property type="entry name" value="PROTEIN_KINASE_ATP"/>
    <property type="match status" value="1"/>
</dbReference>
<dbReference type="Gene3D" id="3.30.200.20">
    <property type="entry name" value="Phosphorylase Kinase, domain 1"/>
    <property type="match status" value="1"/>
</dbReference>
<dbReference type="GO" id="GO:0000422">
    <property type="term" value="P:autophagy of mitochondrion"/>
    <property type="evidence" value="ECO:0007669"/>
    <property type="project" value="TreeGrafter"/>
</dbReference>
<keyword evidence="10 19" id="KW-0547">Nucleotide-binding</keyword>
<evidence type="ECO:0000256" key="10">
    <source>
        <dbReference type="ARBA" id="ARBA00022741"/>
    </source>
</evidence>
<dbReference type="FunFam" id="3.30.200.20:FF:000399">
    <property type="entry name" value="Serine/threonine-protein kinase atg1"/>
    <property type="match status" value="1"/>
</dbReference>
<dbReference type="GO" id="GO:0005829">
    <property type="term" value="C:cytosol"/>
    <property type="evidence" value="ECO:0007669"/>
    <property type="project" value="TreeGrafter"/>
</dbReference>
<evidence type="ECO:0000256" key="13">
    <source>
        <dbReference type="ARBA" id="ARBA00022927"/>
    </source>
</evidence>
<dbReference type="GeneID" id="25986169"/>
<feature type="binding site" evidence="19">
    <location>
        <position position="57"/>
    </location>
    <ligand>
        <name>ATP</name>
        <dbReference type="ChEBI" id="CHEBI:30616"/>
    </ligand>
</feature>
<dbReference type="Gene3D" id="1.10.510.10">
    <property type="entry name" value="Transferase(Phosphotransferase) domain 1"/>
    <property type="match status" value="1"/>
</dbReference>
<dbReference type="GO" id="GO:0004674">
    <property type="term" value="F:protein serine/threonine kinase activity"/>
    <property type="evidence" value="ECO:0007669"/>
    <property type="project" value="UniProtKB-KW"/>
</dbReference>
<dbReference type="PROSITE" id="PS50011">
    <property type="entry name" value="PROTEIN_KINASE_DOM"/>
    <property type="match status" value="1"/>
</dbReference>
<keyword evidence="7" id="KW-0963">Cytoplasm</keyword>
<dbReference type="EMBL" id="ALBS01000206">
    <property type="protein sequence ID" value="EJT48373.1"/>
    <property type="molecule type" value="Genomic_DNA"/>
</dbReference>
<dbReference type="GO" id="GO:0000045">
    <property type="term" value="P:autophagosome assembly"/>
    <property type="evidence" value="ECO:0007669"/>
    <property type="project" value="TreeGrafter"/>
</dbReference>
<evidence type="ECO:0000256" key="11">
    <source>
        <dbReference type="ARBA" id="ARBA00022777"/>
    </source>
</evidence>
<evidence type="ECO:0000256" key="3">
    <source>
        <dbReference type="ARBA" id="ARBA00012513"/>
    </source>
</evidence>
<evidence type="ECO:0000256" key="20">
    <source>
        <dbReference type="SAM" id="MobiDB-lite"/>
    </source>
</evidence>
<dbReference type="PANTHER" id="PTHR24348">
    <property type="entry name" value="SERINE/THREONINE-PROTEIN KINASE UNC-51-RELATED"/>
    <property type="match status" value="1"/>
</dbReference>
<dbReference type="GO" id="GO:0005524">
    <property type="term" value="F:ATP binding"/>
    <property type="evidence" value="ECO:0007669"/>
    <property type="project" value="UniProtKB-UniRule"/>
</dbReference>
<dbReference type="EC" id="2.7.11.1" evidence="3"/>
<keyword evidence="9" id="KW-0808">Transferase</keyword>
<feature type="region of interest" description="Disordered" evidence="20">
    <location>
        <begin position="357"/>
        <end position="501"/>
    </location>
</feature>
<keyword evidence="8" id="KW-0723">Serine/threonine-protein kinase</keyword>
<keyword evidence="12 19" id="KW-0067">ATP-binding</keyword>